<dbReference type="EMBL" id="CDSF01000133">
    <property type="protein sequence ID" value="CEP02669.1"/>
    <property type="molecule type" value="Genomic_DNA"/>
</dbReference>
<feature type="coiled-coil region" evidence="1">
    <location>
        <begin position="44"/>
        <end position="92"/>
    </location>
</feature>
<keyword evidence="3" id="KW-0812">Transmembrane</keyword>
<feature type="transmembrane region" description="Helical" evidence="3">
    <location>
        <begin position="123"/>
        <end position="142"/>
    </location>
</feature>
<feature type="region of interest" description="Disordered" evidence="2">
    <location>
        <begin position="15"/>
        <end position="40"/>
    </location>
</feature>
<protein>
    <submittedName>
        <fullName evidence="4">Uncharacterized protein</fullName>
    </submittedName>
</protein>
<feature type="compositionally biased region" description="Basic and acidic residues" evidence="2">
    <location>
        <begin position="16"/>
        <end position="25"/>
    </location>
</feature>
<sequence length="151" mass="16377">MHSAKSSKVVVAAVHADPDADEGRDPGAAACAKPDTPVADGDITSHWKQRAVDAEQKLNDAQERFAHMEQQLQQLRQELADAERTYSDVLRRCAEESRAAVAQLNARLHDAHRSAAGSRSRTAMVVAGQFIVIVGLIAMWFLPGLVRLAPS</sequence>
<accession>A0A0G4J5N7</accession>
<evidence type="ECO:0000313" key="5">
    <source>
        <dbReference type="Proteomes" id="UP000039324"/>
    </source>
</evidence>
<keyword evidence="5" id="KW-1185">Reference proteome</keyword>
<evidence type="ECO:0000256" key="3">
    <source>
        <dbReference type="SAM" id="Phobius"/>
    </source>
</evidence>
<dbReference type="AlphaFoldDB" id="A0A0G4J5N7"/>
<organism evidence="4 5">
    <name type="scientific">Plasmodiophora brassicae</name>
    <name type="common">Clubroot disease agent</name>
    <dbReference type="NCBI Taxonomy" id="37360"/>
    <lineage>
        <taxon>Eukaryota</taxon>
        <taxon>Sar</taxon>
        <taxon>Rhizaria</taxon>
        <taxon>Endomyxa</taxon>
        <taxon>Phytomyxea</taxon>
        <taxon>Plasmodiophorida</taxon>
        <taxon>Plasmodiophoridae</taxon>
        <taxon>Plasmodiophora</taxon>
    </lineage>
</organism>
<reference evidence="4 5" key="1">
    <citation type="submission" date="2015-02" db="EMBL/GenBank/DDBJ databases">
        <authorList>
            <person name="Chooi Y.-H."/>
        </authorList>
    </citation>
    <scope>NUCLEOTIDE SEQUENCE [LARGE SCALE GENOMIC DNA]</scope>
    <source>
        <strain evidence="4">E3</strain>
    </source>
</reference>
<proteinExistence type="predicted"/>
<keyword evidence="3" id="KW-1133">Transmembrane helix</keyword>
<name>A0A0G4J5N7_PLABS</name>
<evidence type="ECO:0000256" key="1">
    <source>
        <dbReference type="SAM" id="Coils"/>
    </source>
</evidence>
<dbReference type="Proteomes" id="UP000039324">
    <property type="component" value="Unassembled WGS sequence"/>
</dbReference>
<gene>
    <name evidence="4" type="ORF">PBRA_002636</name>
</gene>
<keyword evidence="3" id="KW-0472">Membrane</keyword>
<evidence type="ECO:0000313" key="4">
    <source>
        <dbReference type="EMBL" id="CEP02669.1"/>
    </source>
</evidence>
<keyword evidence="1" id="KW-0175">Coiled coil</keyword>
<evidence type="ECO:0000256" key="2">
    <source>
        <dbReference type="SAM" id="MobiDB-lite"/>
    </source>
</evidence>